<name>A0A4Y7K0W7_PAPSO</name>
<keyword evidence="8" id="KW-0677">Repeat</keyword>
<dbReference type="GO" id="GO:0004674">
    <property type="term" value="F:protein serine/threonine kinase activity"/>
    <property type="evidence" value="ECO:0007669"/>
    <property type="project" value="UniProtKB-KW"/>
</dbReference>
<dbReference type="InterPro" id="IPR038408">
    <property type="entry name" value="GNK2_sf"/>
</dbReference>
<keyword evidence="6 20" id="KW-0812">Transmembrane</keyword>
<evidence type="ECO:0000259" key="22">
    <source>
        <dbReference type="PROSITE" id="PS51473"/>
    </source>
</evidence>
<dbReference type="InterPro" id="IPR011009">
    <property type="entry name" value="Kinase-like_dom_sf"/>
</dbReference>
<reference evidence="23 24" key="1">
    <citation type="journal article" date="2018" name="Science">
        <title>The opium poppy genome and morphinan production.</title>
        <authorList>
            <person name="Guo L."/>
            <person name="Winzer T."/>
            <person name="Yang X."/>
            <person name="Li Y."/>
            <person name="Ning Z."/>
            <person name="He Z."/>
            <person name="Teodor R."/>
            <person name="Lu Y."/>
            <person name="Bowser T.A."/>
            <person name="Graham I.A."/>
            <person name="Ye K."/>
        </authorList>
    </citation>
    <scope>NUCLEOTIDE SEQUENCE [LARGE SCALE GENOMIC DNA]</scope>
    <source>
        <strain evidence="24">cv. HN1</strain>
        <tissue evidence="23">Leaves</tissue>
    </source>
</reference>
<feature type="domain" description="Protein kinase" evidence="21">
    <location>
        <begin position="761"/>
        <end position="1035"/>
    </location>
</feature>
<keyword evidence="13 20" id="KW-0472">Membrane</keyword>
<feature type="domain" description="Gnk2-homologous" evidence="22">
    <location>
        <begin position="148"/>
        <end position="254"/>
    </location>
</feature>
<evidence type="ECO:0000256" key="10">
    <source>
        <dbReference type="ARBA" id="ARBA00022777"/>
    </source>
</evidence>
<dbReference type="Gene3D" id="1.10.510.10">
    <property type="entry name" value="Transferase(Phosphotransferase) domain 1"/>
    <property type="match status" value="2"/>
</dbReference>
<dbReference type="InterPro" id="IPR001245">
    <property type="entry name" value="Ser-Thr/Tyr_kinase_cat_dom"/>
</dbReference>
<evidence type="ECO:0000259" key="21">
    <source>
        <dbReference type="PROSITE" id="PS50011"/>
    </source>
</evidence>
<evidence type="ECO:0000256" key="11">
    <source>
        <dbReference type="ARBA" id="ARBA00022840"/>
    </source>
</evidence>
<dbReference type="PROSITE" id="PS00108">
    <property type="entry name" value="PROTEIN_KINASE_ST"/>
    <property type="match status" value="2"/>
</dbReference>
<evidence type="ECO:0000256" key="7">
    <source>
        <dbReference type="ARBA" id="ARBA00022729"/>
    </source>
</evidence>
<dbReference type="Gene3D" id="3.30.430.20">
    <property type="entry name" value="Gnk2 domain, C-X8-C-X2-C motif"/>
    <property type="match status" value="3"/>
</dbReference>
<protein>
    <recommendedName>
        <fullName evidence="2">non-specific serine/threonine protein kinase</fullName>
        <ecNumber evidence="2">2.7.11.1</ecNumber>
    </recommendedName>
</protein>
<evidence type="ECO:0000256" key="20">
    <source>
        <dbReference type="SAM" id="Phobius"/>
    </source>
</evidence>
<dbReference type="PROSITE" id="PS51473">
    <property type="entry name" value="GNK2"/>
    <property type="match status" value="3"/>
</dbReference>
<dbReference type="PANTHER" id="PTHR27002:SF980">
    <property type="entry name" value="CYSTEINE-RICH RECEPTOR-LIKE PROTEIN KINASE 10 ISOFORM X1"/>
    <property type="match status" value="1"/>
</dbReference>
<dbReference type="FunFam" id="1.10.510.10:FF:000129">
    <property type="entry name" value="cysteine-rich receptor-like protein kinase 10"/>
    <property type="match status" value="2"/>
</dbReference>
<dbReference type="Pfam" id="PF07714">
    <property type="entry name" value="PK_Tyr_Ser-Thr"/>
    <property type="match status" value="2"/>
</dbReference>
<keyword evidence="5" id="KW-0808">Transferase</keyword>
<dbReference type="InterPro" id="IPR002902">
    <property type="entry name" value="GNK2"/>
</dbReference>
<feature type="transmembrane region" description="Helical" evidence="20">
    <location>
        <begin position="293"/>
        <end position="316"/>
    </location>
</feature>
<dbReference type="InterPro" id="IPR008271">
    <property type="entry name" value="Ser/Thr_kinase_AS"/>
</dbReference>
<dbReference type="InterPro" id="IPR017441">
    <property type="entry name" value="Protein_kinase_ATP_BS"/>
</dbReference>
<dbReference type="CDD" id="cd23509">
    <property type="entry name" value="Gnk2-like"/>
    <property type="match status" value="3"/>
</dbReference>
<evidence type="ECO:0000256" key="9">
    <source>
        <dbReference type="ARBA" id="ARBA00022741"/>
    </source>
</evidence>
<comment type="catalytic activity">
    <reaction evidence="17">
        <text>L-seryl-[protein] + ATP = O-phospho-L-seryl-[protein] + ADP + H(+)</text>
        <dbReference type="Rhea" id="RHEA:17989"/>
        <dbReference type="Rhea" id="RHEA-COMP:9863"/>
        <dbReference type="Rhea" id="RHEA-COMP:11604"/>
        <dbReference type="ChEBI" id="CHEBI:15378"/>
        <dbReference type="ChEBI" id="CHEBI:29999"/>
        <dbReference type="ChEBI" id="CHEBI:30616"/>
        <dbReference type="ChEBI" id="CHEBI:83421"/>
        <dbReference type="ChEBI" id="CHEBI:456216"/>
        <dbReference type="EC" id="2.7.11.1"/>
    </reaction>
</comment>
<feature type="compositionally biased region" description="Pro residues" evidence="19">
    <location>
        <begin position="260"/>
        <end position="273"/>
    </location>
</feature>
<dbReference type="PANTHER" id="PTHR27002">
    <property type="entry name" value="RECEPTOR-LIKE SERINE/THREONINE-PROTEIN KINASE SD1-8"/>
    <property type="match status" value="1"/>
</dbReference>
<evidence type="ECO:0000256" key="4">
    <source>
        <dbReference type="ARBA" id="ARBA00022553"/>
    </source>
</evidence>
<dbReference type="EMBL" id="CM010720">
    <property type="protein sequence ID" value="RZC66974.1"/>
    <property type="molecule type" value="Genomic_DNA"/>
</dbReference>
<comment type="catalytic activity">
    <reaction evidence="16">
        <text>L-threonyl-[protein] + ATP = O-phospho-L-threonyl-[protein] + ADP + H(+)</text>
        <dbReference type="Rhea" id="RHEA:46608"/>
        <dbReference type="Rhea" id="RHEA-COMP:11060"/>
        <dbReference type="Rhea" id="RHEA-COMP:11605"/>
        <dbReference type="ChEBI" id="CHEBI:15378"/>
        <dbReference type="ChEBI" id="CHEBI:30013"/>
        <dbReference type="ChEBI" id="CHEBI:30616"/>
        <dbReference type="ChEBI" id="CHEBI:61977"/>
        <dbReference type="ChEBI" id="CHEBI:456216"/>
        <dbReference type="EC" id="2.7.11.1"/>
    </reaction>
</comment>
<keyword evidence="15" id="KW-0325">Glycoprotein</keyword>
<keyword evidence="7" id="KW-0732">Signal</keyword>
<keyword evidence="4" id="KW-0597">Phosphoprotein</keyword>
<evidence type="ECO:0000256" key="19">
    <source>
        <dbReference type="SAM" id="MobiDB-lite"/>
    </source>
</evidence>
<feature type="region of interest" description="Disordered" evidence="19">
    <location>
        <begin position="258"/>
        <end position="288"/>
    </location>
</feature>
<dbReference type="GO" id="GO:0006979">
    <property type="term" value="P:response to oxidative stress"/>
    <property type="evidence" value="ECO:0007669"/>
    <property type="project" value="UniProtKB-ARBA"/>
</dbReference>
<evidence type="ECO:0000256" key="18">
    <source>
        <dbReference type="PROSITE-ProRule" id="PRU10141"/>
    </source>
</evidence>
<keyword evidence="24" id="KW-1185">Reference proteome</keyword>
<keyword evidence="14" id="KW-1015">Disulfide bond</keyword>
<dbReference type="FunFam" id="3.30.430.20:FF:000002">
    <property type="entry name" value="Cysteine-rich receptor-like protein kinase 10"/>
    <property type="match status" value="1"/>
</dbReference>
<dbReference type="SMART" id="SM00220">
    <property type="entry name" value="S_TKc"/>
    <property type="match status" value="2"/>
</dbReference>
<dbReference type="CDD" id="cd14066">
    <property type="entry name" value="STKc_IRAK"/>
    <property type="match status" value="2"/>
</dbReference>
<dbReference type="PROSITE" id="PS50011">
    <property type="entry name" value="PROTEIN_KINASE_DOM"/>
    <property type="match status" value="2"/>
</dbReference>
<evidence type="ECO:0000256" key="6">
    <source>
        <dbReference type="ARBA" id="ARBA00022692"/>
    </source>
</evidence>
<evidence type="ECO:0000313" key="24">
    <source>
        <dbReference type="Proteomes" id="UP000316621"/>
    </source>
</evidence>
<organism evidence="23 24">
    <name type="scientific">Papaver somniferum</name>
    <name type="common">Opium poppy</name>
    <dbReference type="NCBI Taxonomy" id="3469"/>
    <lineage>
        <taxon>Eukaryota</taxon>
        <taxon>Viridiplantae</taxon>
        <taxon>Streptophyta</taxon>
        <taxon>Embryophyta</taxon>
        <taxon>Tracheophyta</taxon>
        <taxon>Spermatophyta</taxon>
        <taxon>Magnoliopsida</taxon>
        <taxon>Ranunculales</taxon>
        <taxon>Papaveraceae</taxon>
        <taxon>Papaveroideae</taxon>
        <taxon>Papaver</taxon>
    </lineage>
</organism>
<accession>A0A4Y7K0W7</accession>
<keyword evidence="10" id="KW-0418">Kinase</keyword>
<feature type="compositionally biased region" description="Low complexity" evidence="19">
    <location>
        <begin position="274"/>
        <end position="288"/>
    </location>
</feature>
<keyword evidence="12 20" id="KW-1133">Transmembrane helix</keyword>
<dbReference type="PROSITE" id="PS00107">
    <property type="entry name" value="PROTEIN_KINASE_ATP"/>
    <property type="match status" value="1"/>
</dbReference>
<evidence type="ECO:0000256" key="2">
    <source>
        <dbReference type="ARBA" id="ARBA00012513"/>
    </source>
</evidence>
<dbReference type="FunFam" id="3.30.430.20:FF:000003">
    <property type="entry name" value="Cysteine-rich RLK (RECEPTOR-like protein kinase) 10"/>
    <property type="match status" value="1"/>
</dbReference>
<dbReference type="SUPFAM" id="SSF56112">
    <property type="entry name" value="Protein kinase-like (PK-like)"/>
    <property type="match status" value="2"/>
</dbReference>
<dbReference type="InterPro" id="IPR000719">
    <property type="entry name" value="Prot_kinase_dom"/>
</dbReference>
<comment type="subcellular location">
    <subcellularLocation>
        <location evidence="1">Membrane</location>
        <topology evidence="1">Single-pass membrane protein</topology>
    </subcellularLocation>
</comment>
<dbReference type="Pfam" id="PF01657">
    <property type="entry name" value="Stress-antifung"/>
    <property type="match status" value="3"/>
</dbReference>
<dbReference type="EC" id="2.7.11.1" evidence="2"/>
<evidence type="ECO:0000256" key="16">
    <source>
        <dbReference type="ARBA" id="ARBA00047899"/>
    </source>
</evidence>
<dbReference type="Gene3D" id="3.30.200.20">
    <property type="entry name" value="Phosphorylase Kinase, domain 1"/>
    <property type="match status" value="2"/>
</dbReference>
<evidence type="ECO:0000256" key="12">
    <source>
        <dbReference type="ARBA" id="ARBA00022989"/>
    </source>
</evidence>
<evidence type="ECO:0000256" key="13">
    <source>
        <dbReference type="ARBA" id="ARBA00023136"/>
    </source>
</evidence>
<dbReference type="GO" id="GO:0005524">
    <property type="term" value="F:ATP binding"/>
    <property type="evidence" value="ECO:0007669"/>
    <property type="project" value="UniProtKB-UniRule"/>
</dbReference>
<evidence type="ECO:0000256" key="14">
    <source>
        <dbReference type="ARBA" id="ARBA00023157"/>
    </source>
</evidence>
<dbReference type="AlphaFoldDB" id="A0A4Y7K0W7"/>
<evidence type="ECO:0000256" key="17">
    <source>
        <dbReference type="ARBA" id="ARBA00048679"/>
    </source>
</evidence>
<dbReference type="GO" id="GO:0005886">
    <property type="term" value="C:plasma membrane"/>
    <property type="evidence" value="ECO:0007669"/>
    <property type="project" value="TreeGrafter"/>
</dbReference>
<evidence type="ECO:0000313" key="23">
    <source>
        <dbReference type="EMBL" id="RZC66974.1"/>
    </source>
</evidence>
<dbReference type="Gramene" id="RZC66974">
    <property type="protein sequence ID" value="RZC66974"/>
    <property type="gene ID" value="C5167_010670"/>
</dbReference>
<feature type="domain" description="Gnk2-homologous" evidence="22">
    <location>
        <begin position="37"/>
        <end position="142"/>
    </location>
</feature>
<keyword evidence="9 18" id="KW-0547">Nucleotide-binding</keyword>
<evidence type="ECO:0000256" key="8">
    <source>
        <dbReference type="ARBA" id="ARBA00022737"/>
    </source>
</evidence>
<dbReference type="OMA" id="YEINEVT"/>
<dbReference type="FunFam" id="3.30.200.20:FF:000195">
    <property type="entry name" value="G-type lectin S-receptor-like serine/threonine-protein kinase"/>
    <property type="match status" value="1"/>
</dbReference>
<evidence type="ECO:0000256" key="1">
    <source>
        <dbReference type="ARBA" id="ARBA00004167"/>
    </source>
</evidence>
<gene>
    <name evidence="23" type="ORF">C5167_010670</name>
</gene>
<feature type="domain" description="Gnk2-homologous" evidence="22">
    <location>
        <begin position="626"/>
        <end position="733"/>
    </location>
</feature>
<sequence length="1081" mass="120600">MIITNKKIMGCSNLLFFLIYLFSLSNLLIIQHITAKPDYVYRFCLGSNYTTNSTFRKNLNILLPSISLTSIIRNGYYNATAGRNPDTVYGSLQCRGDITSQDCQICAETAAKDIITEERCPNSKQAIIWYDVCMLRYSNQYYFNLMLDTPGVYLWNLNNVTDPNKFNPILGDLMNGLVSKATSNDSLNFATGDTSFSDFQRVYGLVQCTVDISSSECNRCLIGAISELPNCCGGKQGGRVIRPSCNLRYEIYPFAESTVPPSPPPPPLSPSPSQPSSTNTSTTTPNSKRNSSILALSIVIPSVIAVLSTIAFWFFCVRRKRAKTQKFDDVDAEMRSTDMQFNLCTISAATNNFSEANKLGEGGFGSVYKGTLSDRQDIAVKRLSKNSGQGEQEFKNEVTLVAKLQHRNLVRLLGFCIYGEEKLLIYEFMPNASLDKFLFDPNKCTLLDWERRYKIIGGIARGLLYLHEESRLKIIHRDLKASNILLDIDMNPKIADFGMARLFVLDQTQANTSRVVGTYGYMAPEYAMHGQFSVKSDVFSFGVLVLEILSGHMNCSYESDVSRDLLSHAWRHWKNGSALELLDSTIKDTCSRDEAMRCIRIGLLCVQENVADRPTMPAVLLMLNSYSVSLNLPSAPALFAGSTSRGITQIVSVQTEETTNTSRNGYYNATVGRNLDTVYGSLQCRGDIAASQDCQICAETAAKEIITEKRCPESKRAIIWYEECMLRKRTKTQKSDNVEHEMPATELQFSFSTISAATDNFSEANKLGEGGFGFVYKGTLSDGQEIAVNRLSKNSGQGEQEFKNEVTLVAKLQHRNLVRLLGFCIDGEEKLLIYEFMPNASLDQVLFDPNKCTLLDWERRYKIIGGIARGLLYLHEESRLKIIHRDLKASNILLDIDMNPKIADFGMSRLFVLDQTQANTSEVVGTYGYMAPEYAMRGQFSVKTDVFSFGVLVIEILSGQKNSSYESDVSQDLLSHAWRHWKNGSAIELLDSTIKDTSSRDEAMRCIHIGLLCVQENVADRPTMPAVLLMLNSYSVTLDLPWAPALFAGSTSRGITQIVSISRQTEEQGISKDKSPDESAA</sequence>
<evidence type="ECO:0000256" key="15">
    <source>
        <dbReference type="ARBA" id="ARBA00023180"/>
    </source>
</evidence>
<evidence type="ECO:0000256" key="3">
    <source>
        <dbReference type="ARBA" id="ARBA00022527"/>
    </source>
</evidence>
<feature type="binding site" evidence="18">
    <location>
        <position position="381"/>
    </location>
    <ligand>
        <name>ATP</name>
        <dbReference type="ChEBI" id="CHEBI:30616"/>
    </ligand>
</feature>
<proteinExistence type="predicted"/>
<keyword evidence="3" id="KW-0723">Serine/threonine-protein kinase</keyword>
<keyword evidence="11 18" id="KW-0067">ATP-binding</keyword>
<evidence type="ECO:0000256" key="5">
    <source>
        <dbReference type="ARBA" id="ARBA00022679"/>
    </source>
</evidence>
<feature type="domain" description="Protein kinase" evidence="21">
    <location>
        <begin position="353"/>
        <end position="627"/>
    </location>
</feature>
<dbReference type="Proteomes" id="UP000316621">
    <property type="component" value="Chromosome 6"/>
</dbReference>
<dbReference type="FunFam" id="3.30.200.20:FF:000142">
    <property type="entry name" value="Cysteine-rich receptor-like protein kinase 10"/>
    <property type="match status" value="1"/>
</dbReference>